<organism evidence="1 2">
    <name type="scientific">Galerina marginata (strain CBS 339.88)</name>
    <dbReference type="NCBI Taxonomy" id="685588"/>
    <lineage>
        <taxon>Eukaryota</taxon>
        <taxon>Fungi</taxon>
        <taxon>Dikarya</taxon>
        <taxon>Basidiomycota</taxon>
        <taxon>Agaricomycotina</taxon>
        <taxon>Agaricomycetes</taxon>
        <taxon>Agaricomycetidae</taxon>
        <taxon>Agaricales</taxon>
        <taxon>Agaricineae</taxon>
        <taxon>Strophariaceae</taxon>
        <taxon>Galerina</taxon>
    </lineage>
</organism>
<name>A0A067SXE1_GALM3</name>
<protein>
    <submittedName>
        <fullName evidence="1">Uncharacterized protein</fullName>
    </submittedName>
</protein>
<evidence type="ECO:0000313" key="2">
    <source>
        <dbReference type="Proteomes" id="UP000027222"/>
    </source>
</evidence>
<evidence type="ECO:0000313" key="1">
    <source>
        <dbReference type="EMBL" id="KDR74732.1"/>
    </source>
</evidence>
<accession>A0A067SXE1</accession>
<proteinExistence type="predicted"/>
<sequence length="374" mass="43024">METLLSLDAGDIPVILSDLTSLVSIEADQGFDGPVSVLRVFHASLGDFLFDASRSKQFWINAPLRHAEFTVLHLKDVPGSMFRLNNLRCHFQGAAPTPELQEAIAEFSVASHLAELGAPGFIPYFFAVISKWNIDDAADLYDEQLRRFDHFAKGLLRTIYAEPRLTALASILQLEVNKSSDLDILFVLFSLRKSHRRLDKLSFLYWVHISPDYRRFILEFLEDPRRSGIYTFTGKRYATAAVYFIKYISNHLEQITPTFSTLKRKYIQQRNTPWLWHKIVQKTRSSEAAQIGRWQVLNKGLGWGSTIMLNSDRAFGLALRCLAHVLPRSERSDELTTLARRHTFGPLSRKYPYRKRAMRREIARYLARVEQEGG</sequence>
<dbReference type="AlphaFoldDB" id="A0A067SXE1"/>
<dbReference type="OrthoDB" id="3126138at2759"/>
<dbReference type="STRING" id="685588.A0A067SXE1"/>
<dbReference type="EMBL" id="KL142382">
    <property type="protein sequence ID" value="KDR74732.1"/>
    <property type="molecule type" value="Genomic_DNA"/>
</dbReference>
<keyword evidence="2" id="KW-1185">Reference proteome</keyword>
<gene>
    <name evidence="1" type="ORF">GALMADRAFT_249627</name>
</gene>
<dbReference type="HOGENOM" id="CLU_826524_0_0_1"/>
<reference evidence="2" key="1">
    <citation type="journal article" date="2014" name="Proc. Natl. Acad. Sci. U.S.A.">
        <title>Extensive sampling of basidiomycete genomes demonstrates inadequacy of the white-rot/brown-rot paradigm for wood decay fungi.</title>
        <authorList>
            <person name="Riley R."/>
            <person name="Salamov A.A."/>
            <person name="Brown D.W."/>
            <person name="Nagy L.G."/>
            <person name="Floudas D."/>
            <person name="Held B.W."/>
            <person name="Levasseur A."/>
            <person name="Lombard V."/>
            <person name="Morin E."/>
            <person name="Otillar R."/>
            <person name="Lindquist E.A."/>
            <person name="Sun H."/>
            <person name="LaButti K.M."/>
            <person name="Schmutz J."/>
            <person name="Jabbour D."/>
            <person name="Luo H."/>
            <person name="Baker S.E."/>
            <person name="Pisabarro A.G."/>
            <person name="Walton J.D."/>
            <person name="Blanchette R.A."/>
            <person name="Henrissat B."/>
            <person name="Martin F."/>
            <person name="Cullen D."/>
            <person name="Hibbett D.S."/>
            <person name="Grigoriev I.V."/>
        </authorList>
    </citation>
    <scope>NUCLEOTIDE SEQUENCE [LARGE SCALE GENOMIC DNA]</scope>
    <source>
        <strain evidence="2">CBS 339.88</strain>
    </source>
</reference>
<dbReference type="Proteomes" id="UP000027222">
    <property type="component" value="Unassembled WGS sequence"/>
</dbReference>